<dbReference type="PANTHER" id="PTHR13999">
    <property type="entry name" value="INTERFERON INDUCIBLE TRANSMEMBRANE PROTEIN"/>
    <property type="match status" value="1"/>
</dbReference>
<gene>
    <name evidence="7" type="ORF">GDO81_025311</name>
</gene>
<dbReference type="GO" id="GO:0060349">
    <property type="term" value="P:bone morphogenesis"/>
    <property type="evidence" value="ECO:0007669"/>
    <property type="project" value="TreeGrafter"/>
</dbReference>
<keyword evidence="4 6" id="KW-1133">Transmembrane helix</keyword>
<evidence type="ECO:0000256" key="6">
    <source>
        <dbReference type="SAM" id="Phobius"/>
    </source>
</evidence>
<comment type="subcellular location">
    <subcellularLocation>
        <location evidence="1">Membrane</location>
    </subcellularLocation>
</comment>
<accession>A0AAV6Z788</accession>
<dbReference type="InterPro" id="IPR051517">
    <property type="entry name" value="IFITM_antiviral_protein"/>
</dbReference>
<keyword evidence="5 6" id="KW-0472">Membrane</keyword>
<dbReference type="Proteomes" id="UP000824782">
    <property type="component" value="Unassembled WGS sequence"/>
</dbReference>
<dbReference type="GO" id="GO:0030282">
    <property type="term" value="P:bone mineralization"/>
    <property type="evidence" value="ECO:0007669"/>
    <property type="project" value="TreeGrafter"/>
</dbReference>
<comment type="caution">
    <text evidence="7">The sequence shown here is derived from an EMBL/GenBank/DDBJ whole genome shotgun (WGS) entry which is preliminary data.</text>
</comment>
<dbReference type="AlphaFoldDB" id="A0AAV6Z788"/>
<proteinExistence type="inferred from homology"/>
<evidence type="ECO:0000256" key="5">
    <source>
        <dbReference type="ARBA" id="ARBA00023136"/>
    </source>
</evidence>
<feature type="transmembrane region" description="Helical" evidence="6">
    <location>
        <begin position="106"/>
        <end position="128"/>
    </location>
</feature>
<evidence type="ECO:0000256" key="2">
    <source>
        <dbReference type="ARBA" id="ARBA00006843"/>
    </source>
</evidence>
<protein>
    <recommendedName>
        <fullName evidence="9">Interferon-induced transmembrane protein 5</fullName>
    </recommendedName>
</protein>
<sequence length="205" mass="22822">MACVAMCIKRTNTTSIPFPDIILTGRTSHIFFSLSTRYFTPFSSFLLLSALSCHLLILLYPLAHNILTSMDTSYPREDIFMTHPNKPDNAHTVVDIGAPVAPRDHLLWSLCNTVYLNLFCLGFMALVYSVKARDQKVQGNEVAARRYGQKARCYNILATVWNIALPALVLALVITGIVHLSQVVSASLDFFSLRNYMGSADDDSN</sequence>
<evidence type="ECO:0000313" key="8">
    <source>
        <dbReference type="Proteomes" id="UP000824782"/>
    </source>
</evidence>
<dbReference type="PANTHER" id="PTHR13999:SF10">
    <property type="entry name" value="INTERFERON-INDUCED TRANSMEMBRANE PROTEIN 5"/>
    <property type="match status" value="1"/>
</dbReference>
<keyword evidence="8" id="KW-1185">Reference proteome</keyword>
<dbReference type="EMBL" id="WNYA01003857">
    <property type="protein sequence ID" value="KAG8543135.1"/>
    <property type="molecule type" value="Genomic_DNA"/>
</dbReference>
<evidence type="ECO:0000256" key="3">
    <source>
        <dbReference type="ARBA" id="ARBA00022692"/>
    </source>
</evidence>
<feature type="transmembrane region" description="Helical" evidence="6">
    <location>
        <begin position="45"/>
        <end position="63"/>
    </location>
</feature>
<organism evidence="7 8">
    <name type="scientific">Engystomops pustulosus</name>
    <name type="common">Tungara frog</name>
    <name type="synonym">Physalaemus pustulosus</name>
    <dbReference type="NCBI Taxonomy" id="76066"/>
    <lineage>
        <taxon>Eukaryota</taxon>
        <taxon>Metazoa</taxon>
        <taxon>Chordata</taxon>
        <taxon>Craniata</taxon>
        <taxon>Vertebrata</taxon>
        <taxon>Euteleostomi</taxon>
        <taxon>Amphibia</taxon>
        <taxon>Batrachia</taxon>
        <taxon>Anura</taxon>
        <taxon>Neobatrachia</taxon>
        <taxon>Hyloidea</taxon>
        <taxon>Leptodactylidae</taxon>
        <taxon>Leiuperinae</taxon>
        <taxon>Engystomops</taxon>
    </lineage>
</organism>
<keyword evidence="3 6" id="KW-0812">Transmembrane</keyword>
<dbReference type="InterPro" id="IPR007593">
    <property type="entry name" value="CD225/Dispanin_fam"/>
</dbReference>
<name>A0AAV6Z788_ENGPU</name>
<evidence type="ECO:0000256" key="1">
    <source>
        <dbReference type="ARBA" id="ARBA00004370"/>
    </source>
</evidence>
<evidence type="ECO:0000313" key="7">
    <source>
        <dbReference type="EMBL" id="KAG8543135.1"/>
    </source>
</evidence>
<dbReference type="Pfam" id="PF04505">
    <property type="entry name" value="CD225"/>
    <property type="match status" value="1"/>
</dbReference>
<comment type="similarity">
    <text evidence="2">Belongs to the CD225/Dispanin family.</text>
</comment>
<dbReference type="GO" id="GO:0005886">
    <property type="term" value="C:plasma membrane"/>
    <property type="evidence" value="ECO:0007669"/>
    <property type="project" value="TreeGrafter"/>
</dbReference>
<reference evidence="7" key="1">
    <citation type="thesis" date="2020" institute="ProQuest LLC" country="789 East Eisenhower Parkway, Ann Arbor, MI, USA">
        <title>Comparative Genomics and Chromosome Evolution.</title>
        <authorList>
            <person name="Mudd A.B."/>
        </authorList>
    </citation>
    <scope>NUCLEOTIDE SEQUENCE</scope>
    <source>
        <strain evidence="7">237g6f4</strain>
        <tissue evidence="7">Blood</tissue>
    </source>
</reference>
<feature type="transmembrane region" description="Helical" evidence="6">
    <location>
        <begin position="154"/>
        <end position="180"/>
    </location>
</feature>
<evidence type="ECO:0008006" key="9">
    <source>
        <dbReference type="Google" id="ProtNLM"/>
    </source>
</evidence>
<evidence type="ECO:0000256" key="4">
    <source>
        <dbReference type="ARBA" id="ARBA00022989"/>
    </source>
</evidence>